<dbReference type="AlphaFoldDB" id="A0A8X7RNR1"/>
<accession>A0A8X7RNR1</accession>
<proteinExistence type="predicted"/>
<gene>
    <name evidence="2" type="ORF">Bca52824_039128</name>
</gene>
<comment type="caution">
    <text evidence="2">The sequence shown here is derived from an EMBL/GenBank/DDBJ whole genome shotgun (WGS) entry which is preliminary data.</text>
</comment>
<evidence type="ECO:0000313" key="2">
    <source>
        <dbReference type="EMBL" id="KAG2292459.1"/>
    </source>
</evidence>
<feature type="compositionally biased region" description="Gly residues" evidence="1">
    <location>
        <begin position="61"/>
        <end position="73"/>
    </location>
</feature>
<sequence>MVEVKPRKFWEAGLDKKERERTGSDWFWTKGDGLGGRSCEGGELDEEISGGWSINIWSRPGTGGTKGPKGIGLGIKESGSLKA</sequence>
<name>A0A8X7RNR1_BRACI</name>
<organism evidence="2 3">
    <name type="scientific">Brassica carinata</name>
    <name type="common">Ethiopian mustard</name>
    <name type="synonym">Abyssinian cabbage</name>
    <dbReference type="NCBI Taxonomy" id="52824"/>
    <lineage>
        <taxon>Eukaryota</taxon>
        <taxon>Viridiplantae</taxon>
        <taxon>Streptophyta</taxon>
        <taxon>Embryophyta</taxon>
        <taxon>Tracheophyta</taxon>
        <taxon>Spermatophyta</taxon>
        <taxon>Magnoliopsida</taxon>
        <taxon>eudicotyledons</taxon>
        <taxon>Gunneridae</taxon>
        <taxon>Pentapetalae</taxon>
        <taxon>rosids</taxon>
        <taxon>malvids</taxon>
        <taxon>Brassicales</taxon>
        <taxon>Brassicaceae</taxon>
        <taxon>Brassiceae</taxon>
        <taxon>Brassica</taxon>
    </lineage>
</organism>
<feature type="region of interest" description="Disordered" evidence="1">
    <location>
        <begin position="53"/>
        <end position="83"/>
    </location>
</feature>
<evidence type="ECO:0000313" key="3">
    <source>
        <dbReference type="Proteomes" id="UP000886595"/>
    </source>
</evidence>
<protein>
    <submittedName>
        <fullName evidence="2">Uncharacterized protein</fullName>
    </submittedName>
</protein>
<dbReference type="Proteomes" id="UP000886595">
    <property type="component" value="Unassembled WGS sequence"/>
</dbReference>
<evidence type="ECO:0000256" key="1">
    <source>
        <dbReference type="SAM" id="MobiDB-lite"/>
    </source>
</evidence>
<reference evidence="2 3" key="1">
    <citation type="submission" date="2020-02" db="EMBL/GenBank/DDBJ databases">
        <authorList>
            <person name="Ma Q."/>
            <person name="Huang Y."/>
            <person name="Song X."/>
            <person name="Pei D."/>
        </authorList>
    </citation>
    <scope>NUCLEOTIDE SEQUENCE [LARGE SCALE GENOMIC DNA]</scope>
    <source>
        <strain evidence="2">Sxm20200214</strain>
        <tissue evidence="2">Leaf</tissue>
    </source>
</reference>
<dbReference type="EMBL" id="JAAMPC010000009">
    <property type="protein sequence ID" value="KAG2292459.1"/>
    <property type="molecule type" value="Genomic_DNA"/>
</dbReference>
<keyword evidence="3" id="KW-1185">Reference proteome</keyword>